<dbReference type="EMBL" id="CM043021">
    <property type="protein sequence ID" value="KAI4458023.1"/>
    <property type="molecule type" value="Genomic_DNA"/>
</dbReference>
<accession>A0ACB9SRR8</accession>
<gene>
    <name evidence="1" type="ORF">MML48_7g00021776</name>
</gene>
<dbReference type="Proteomes" id="UP001056778">
    <property type="component" value="Chromosome 7"/>
</dbReference>
<proteinExistence type="predicted"/>
<evidence type="ECO:0000313" key="1">
    <source>
        <dbReference type="EMBL" id="KAI4458023.1"/>
    </source>
</evidence>
<comment type="caution">
    <text evidence="1">The sequence shown here is derived from an EMBL/GenBank/DDBJ whole genome shotgun (WGS) entry which is preliminary data.</text>
</comment>
<name>A0ACB9SRR8_HOLOL</name>
<reference evidence="1" key="1">
    <citation type="submission" date="2022-04" db="EMBL/GenBank/DDBJ databases">
        <title>Chromosome-scale genome assembly of Holotrichia oblita Faldermann.</title>
        <authorList>
            <person name="Rongchong L."/>
        </authorList>
    </citation>
    <scope>NUCLEOTIDE SEQUENCE</scope>
    <source>
        <strain evidence="1">81SQS9</strain>
    </source>
</reference>
<protein>
    <submittedName>
        <fullName evidence="1">Uncharacterized protein</fullName>
    </submittedName>
</protein>
<sequence>MPLLSAQLAQRLEWLLATPGLRPVENDRHPRLMNERVFVHPPPSWAISPSNVDGVSNRAAQPATPLKRKKTSTFNQINLDAIQHADASQSEHNSRARSSSGGTPTHHQVSPRGSTPSHNNDGTTNFKVPPIVLRNKSLWFGVSNEIKLKGYSFTKAQHVADGIRIFPTSETDFRGIVKFFVGDNIPFHTYQLPSEKLLNVVLRGVPVEIPEDQRQLEEMGFRPQRLLCVCAVTEVEDGCR</sequence>
<keyword evidence="2" id="KW-1185">Reference proteome</keyword>
<organism evidence="1 2">
    <name type="scientific">Holotrichia oblita</name>
    <name type="common">Chafer beetle</name>
    <dbReference type="NCBI Taxonomy" id="644536"/>
    <lineage>
        <taxon>Eukaryota</taxon>
        <taxon>Metazoa</taxon>
        <taxon>Ecdysozoa</taxon>
        <taxon>Arthropoda</taxon>
        <taxon>Hexapoda</taxon>
        <taxon>Insecta</taxon>
        <taxon>Pterygota</taxon>
        <taxon>Neoptera</taxon>
        <taxon>Endopterygota</taxon>
        <taxon>Coleoptera</taxon>
        <taxon>Polyphaga</taxon>
        <taxon>Scarabaeiformia</taxon>
        <taxon>Scarabaeidae</taxon>
        <taxon>Melolonthinae</taxon>
        <taxon>Holotrichia</taxon>
    </lineage>
</organism>
<evidence type="ECO:0000313" key="2">
    <source>
        <dbReference type="Proteomes" id="UP001056778"/>
    </source>
</evidence>